<dbReference type="InterPro" id="IPR027417">
    <property type="entry name" value="P-loop_NTPase"/>
</dbReference>
<dbReference type="GO" id="GO:0005524">
    <property type="term" value="F:ATP binding"/>
    <property type="evidence" value="ECO:0007669"/>
    <property type="project" value="InterPro"/>
</dbReference>
<dbReference type="Pfam" id="PF02572">
    <property type="entry name" value="CobA_CobO_BtuR"/>
    <property type="match status" value="1"/>
</dbReference>
<name>A0A923E7C0_CLOTT</name>
<reference evidence="1 2" key="1">
    <citation type="submission" date="2020-04" db="EMBL/GenBank/DDBJ databases">
        <title>Genomic insights into acetone-butanol-ethanol (ABE) fermentation by sequencing solventogenic clostridia strains.</title>
        <authorList>
            <person name="Brown S."/>
        </authorList>
    </citation>
    <scope>NUCLEOTIDE SEQUENCE [LARGE SCALE GENOMIC DNA]</scope>
    <source>
        <strain evidence="1 2">DJ011</strain>
    </source>
</reference>
<gene>
    <name evidence="1" type="primary">cobO</name>
    <name evidence="1" type="ORF">HGG79_08190</name>
</gene>
<dbReference type="PANTHER" id="PTHR46638">
    <property type="entry name" value="CORRINOID ADENOSYLTRANSFERASE"/>
    <property type="match status" value="1"/>
</dbReference>
<dbReference type="Gene3D" id="3.40.50.300">
    <property type="entry name" value="P-loop containing nucleotide triphosphate hydrolases"/>
    <property type="match status" value="1"/>
</dbReference>
<keyword evidence="2" id="KW-1185">Reference proteome</keyword>
<dbReference type="GO" id="GO:0009236">
    <property type="term" value="P:cobalamin biosynthetic process"/>
    <property type="evidence" value="ECO:0007669"/>
    <property type="project" value="InterPro"/>
</dbReference>
<accession>A0A923E7C0</accession>
<dbReference type="EMBL" id="JAAZWO010000007">
    <property type="protein sequence ID" value="MBC2397753.1"/>
    <property type="molecule type" value="Genomic_DNA"/>
</dbReference>
<dbReference type="EC" id="2.5.1.17" evidence="1"/>
<evidence type="ECO:0000313" key="2">
    <source>
        <dbReference type="Proteomes" id="UP000563151"/>
    </source>
</evidence>
<dbReference type="Proteomes" id="UP000563151">
    <property type="component" value="Unassembled WGS sequence"/>
</dbReference>
<dbReference type="NCBIfam" id="NF004637">
    <property type="entry name" value="PRK05986.1"/>
    <property type="match status" value="1"/>
</dbReference>
<protein>
    <submittedName>
        <fullName evidence="1">Cob(I)yrinic acid a,c-diamide adenosyltransferase</fullName>
        <ecNumber evidence="1">2.5.1.17</ecNumber>
    </submittedName>
</protein>
<dbReference type="PANTHER" id="PTHR46638:SF1">
    <property type="entry name" value="CORRINOID ADENOSYLTRANSFERASE"/>
    <property type="match status" value="1"/>
</dbReference>
<dbReference type="GO" id="GO:0008817">
    <property type="term" value="F:corrinoid adenosyltransferase activity"/>
    <property type="evidence" value="ECO:0007669"/>
    <property type="project" value="UniProtKB-EC"/>
</dbReference>
<dbReference type="SUPFAM" id="SSF52540">
    <property type="entry name" value="P-loop containing nucleoside triphosphate hydrolases"/>
    <property type="match status" value="1"/>
</dbReference>
<dbReference type="CDD" id="cd00561">
    <property type="entry name" value="CobA_ACA"/>
    <property type="match status" value="1"/>
</dbReference>
<sequence length="172" mass="19590">MSFKGYIQVYTGNGKGKTTAALGLTLRAICAGKKVFMGQFVKGMRYSELKAVEYLPNFTIEQYGKNCFIYNEPTQDDIDRALKGLKRCEEVITSGKYDIVILDEINIALFYNLFTSKEVIDILDKKPEATEIILTGRYAPQEIIDRADLVTEMAEIKHYYYKGVKVRKGIEN</sequence>
<dbReference type="PIRSF" id="PIRSF015617">
    <property type="entry name" value="Adensltrnsf_CobA"/>
    <property type="match status" value="1"/>
</dbReference>
<keyword evidence="1" id="KW-0808">Transferase</keyword>
<organism evidence="1 2">
    <name type="scientific">Clostridium tetanomorphum</name>
    <dbReference type="NCBI Taxonomy" id="1553"/>
    <lineage>
        <taxon>Bacteria</taxon>
        <taxon>Bacillati</taxon>
        <taxon>Bacillota</taxon>
        <taxon>Clostridia</taxon>
        <taxon>Eubacteriales</taxon>
        <taxon>Clostridiaceae</taxon>
        <taxon>Clostridium</taxon>
    </lineage>
</organism>
<proteinExistence type="predicted"/>
<comment type="caution">
    <text evidence="1">The sequence shown here is derived from an EMBL/GenBank/DDBJ whole genome shotgun (WGS) entry which is preliminary data.</text>
</comment>
<dbReference type="AlphaFoldDB" id="A0A923E7C0"/>
<evidence type="ECO:0000313" key="1">
    <source>
        <dbReference type="EMBL" id="MBC2397753.1"/>
    </source>
</evidence>
<dbReference type="InterPro" id="IPR003724">
    <property type="entry name" value="CblAdoTrfase_CobA"/>
</dbReference>
<dbReference type="NCBIfam" id="TIGR00708">
    <property type="entry name" value="cobA"/>
    <property type="match status" value="1"/>
</dbReference>
<dbReference type="RefSeq" id="WP_035151039.1">
    <property type="nucleotide sequence ID" value="NZ_JAAZWO010000007.1"/>
</dbReference>